<protein>
    <submittedName>
        <fullName evidence="2">Uncharacterized protein</fullName>
    </submittedName>
</protein>
<accession>A0A375BX81</accession>
<dbReference type="AlphaFoldDB" id="A0A375BX81"/>
<sequence>MLMWFTSWMRRALTPAPLPQAGEGSKHAGGHKLLGSRATTLCESSDAFRANSQDLRLGRAAQPKASHPQPSQTLRTPN</sequence>
<name>A0A375BX81_9BURK</name>
<feature type="compositionally biased region" description="Polar residues" evidence="1">
    <location>
        <begin position="68"/>
        <end position="78"/>
    </location>
</feature>
<reference evidence="2" key="1">
    <citation type="submission" date="2018-01" db="EMBL/GenBank/DDBJ databases">
        <authorList>
            <person name="Clerissi C."/>
        </authorList>
    </citation>
    <scope>NUCLEOTIDE SEQUENCE</scope>
    <source>
        <strain evidence="2">Cupriavidus sp. LMG 19464</strain>
    </source>
</reference>
<evidence type="ECO:0000256" key="1">
    <source>
        <dbReference type="SAM" id="MobiDB-lite"/>
    </source>
</evidence>
<gene>
    <name evidence="2" type="ORF">CBM2587_B10099</name>
</gene>
<feature type="region of interest" description="Disordered" evidence="1">
    <location>
        <begin position="53"/>
        <end position="78"/>
    </location>
</feature>
<comment type="caution">
    <text evidence="2">The sequence shown here is derived from an EMBL/GenBank/DDBJ whole genome shotgun (WGS) entry which is preliminary data.</text>
</comment>
<evidence type="ECO:0000313" key="2">
    <source>
        <dbReference type="EMBL" id="SOY57728.1"/>
    </source>
</evidence>
<dbReference type="Proteomes" id="UP000256780">
    <property type="component" value="Chromosome CBM2587_b"/>
</dbReference>
<proteinExistence type="predicted"/>
<dbReference type="EMBL" id="OFSQ01000029">
    <property type="protein sequence ID" value="SOY57728.1"/>
    <property type="molecule type" value="Genomic_DNA"/>
</dbReference>
<organism evidence="2">
    <name type="scientific">Cupriavidus taiwanensis</name>
    <dbReference type="NCBI Taxonomy" id="164546"/>
    <lineage>
        <taxon>Bacteria</taxon>
        <taxon>Pseudomonadati</taxon>
        <taxon>Pseudomonadota</taxon>
        <taxon>Betaproteobacteria</taxon>
        <taxon>Burkholderiales</taxon>
        <taxon>Burkholderiaceae</taxon>
        <taxon>Cupriavidus</taxon>
    </lineage>
</organism>